<gene>
    <name evidence="2" type="ORF">DV701_12455</name>
</gene>
<sequence length="121" mass="13191">MSQHPDQDEPITYSEDIDDLDLDAEQKARADVDLDQPDSVDDVPWSPPEQRPMGAELLEVDDRGEETIDQRIYQEEPEAGTAYGAPESGAAARREAGEVDMLGGEDPDAIPAERDVLDGPA</sequence>
<name>A0A345NP60_9MICO</name>
<dbReference type="EMBL" id="CP031229">
    <property type="protein sequence ID" value="AXH96818.1"/>
    <property type="molecule type" value="Genomic_DNA"/>
</dbReference>
<dbReference type="AlphaFoldDB" id="A0A345NP60"/>
<protein>
    <recommendedName>
        <fullName evidence="4">DUF5709 domain-containing protein</fullName>
    </recommendedName>
</protein>
<dbReference type="OrthoDB" id="3212066at2"/>
<organism evidence="2 3">
    <name type="scientific">Ornithinimicrobium avium</name>
    <dbReference type="NCBI Taxonomy" id="2283195"/>
    <lineage>
        <taxon>Bacteria</taxon>
        <taxon>Bacillati</taxon>
        <taxon>Actinomycetota</taxon>
        <taxon>Actinomycetes</taxon>
        <taxon>Micrococcales</taxon>
        <taxon>Ornithinimicrobiaceae</taxon>
        <taxon>Ornithinimicrobium</taxon>
    </lineage>
</organism>
<dbReference type="Proteomes" id="UP000253790">
    <property type="component" value="Chromosome"/>
</dbReference>
<dbReference type="RefSeq" id="WP_114928675.1">
    <property type="nucleotide sequence ID" value="NZ_CP031229.1"/>
</dbReference>
<proteinExistence type="predicted"/>
<feature type="compositionally biased region" description="Basic and acidic residues" evidence="1">
    <location>
        <begin position="111"/>
        <end position="121"/>
    </location>
</feature>
<evidence type="ECO:0000256" key="1">
    <source>
        <dbReference type="SAM" id="MobiDB-lite"/>
    </source>
</evidence>
<evidence type="ECO:0008006" key="4">
    <source>
        <dbReference type="Google" id="ProtNLM"/>
    </source>
</evidence>
<feature type="region of interest" description="Disordered" evidence="1">
    <location>
        <begin position="1"/>
        <end position="54"/>
    </location>
</feature>
<evidence type="ECO:0000313" key="3">
    <source>
        <dbReference type="Proteomes" id="UP000253790"/>
    </source>
</evidence>
<feature type="region of interest" description="Disordered" evidence="1">
    <location>
        <begin position="73"/>
        <end position="121"/>
    </location>
</feature>
<dbReference type="KEGG" id="orn:DV701_12455"/>
<reference evidence="2 3" key="1">
    <citation type="submission" date="2018-07" db="EMBL/GenBank/DDBJ databases">
        <title>Complete genome sequencing of Ornithinimicrobium sp. AMA3305.</title>
        <authorList>
            <person name="Bae J.-W."/>
        </authorList>
    </citation>
    <scope>NUCLEOTIDE SEQUENCE [LARGE SCALE GENOMIC DNA]</scope>
    <source>
        <strain evidence="2 3">AMA3305</strain>
    </source>
</reference>
<evidence type="ECO:0000313" key="2">
    <source>
        <dbReference type="EMBL" id="AXH96818.1"/>
    </source>
</evidence>
<keyword evidence="3" id="KW-1185">Reference proteome</keyword>
<accession>A0A345NP60</accession>